<dbReference type="RefSeq" id="WP_212704657.1">
    <property type="nucleotide sequence ID" value="NZ_CP073581.1"/>
</dbReference>
<protein>
    <submittedName>
        <fullName evidence="2">DUF2125 domain-containing protein</fullName>
    </submittedName>
</protein>
<evidence type="ECO:0000313" key="3">
    <source>
        <dbReference type="Proteomes" id="UP000683291"/>
    </source>
</evidence>
<dbReference type="EMBL" id="CP073581">
    <property type="protein sequence ID" value="QUJ76459.1"/>
    <property type="molecule type" value="Genomic_DNA"/>
</dbReference>
<gene>
    <name evidence="2" type="ORF">KDD17_16520</name>
</gene>
<reference evidence="2" key="1">
    <citation type="submission" date="2021-04" db="EMBL/GenBank/DDBJ databases">
        <title>Complete genome sequence for Sulfitobacter sp. strain JK7-1.</title>
        <authorList>
            <person name="Park S.-J."/>
        </authorList>
    </citation>
    <scope>NUCLEOTIDE SEQUENCE</scope>
    <source>
        <strain evidence="2">JK7-1</strain>
    </source>
</reference>
<accession>A0A975PM87</accession>
<dbReference type="KEGG" id="sual:KDD17_16520"/>
<dbReference type="AlphaFoldDB" id="A0A975PM87"/>
<evidence type="ECO:0000256" key="1">
    <source>
        <dbReference type="SAM" id="SignalP"/>
    </source>
</evidence>
<sequence>MTTHIVPLIGSAFGLGLIATSAAADLTAAEVWGDWQGYLSGMGYGVEATESTSGNTLTVSDITMNLAGGPDIETMQISIGSLSFVENGDGTVDVVMPDTMPITLEIEPKSTDEAANIVLTYSQAGQRMTASGSADALRYDYTADSFGFSVAGVVVDGVDMGEAMRVNLSGENLQSQTDVSVGETRSYDQTYSASNLVYDIAFKDPAGDDGGSVTMRAQTVGFEGTTALPVDAVASAADMNALMQAGFAFDGVFTTGNGETLIDITSADGTTRIKTGSVAGDYRIKMDADGLRYDLGATDMLIGAQIAGLPIPLSAQMASAGLELAAPVVKSDTPQDFALGFNLTEFSMSDVIWGLFDPSAQLPRDPATVVLDLSGKAKLLFDMLDPAAAAQLAPGTAPGEIDALKINTLTVDAVGARLDATGDVAFDNTDKTTLPGFPKPVGAVTVDLAGANGLIDKLMAMGLLPQEQAMGARMMMGLFAVPGQGEDTLTSTIEFNDAGQILANGQRLK</sequence>
<feature type="chain" id="PRO_5036757097" evidence="1">
    <location>
        <begin position="24"/>
        <end position="509"/>
    </location>
</feature>
<feature type="signal peptide" evidence="1">
    <location>
        <begin position="1"/>
        <end position="23"/>
    </location>
</feature>
<evidence type="ECO:0000313" key="2">
    <source>
        <dbReference type="EMBL" id="QUJ76459.1"/>
    </source>
</evidence>
<keyword evidence="1" id="KW-0732">Signal</keyword>
<keyword evidence="3" id="KW-1185">Reference proteome</keyword>
<proteinExistence type="predicted"/>
<organism evidence="2 3">
    <name type="scientific">Sulfitobacter albidus</name>
    <dbReference type="NCBI Taxonomy" id="2829501"/>
    <lineage>
        <taxon>Bacteria</taxon>
        <taxon>Pseudomonadati</taxon>
        <taxon>Pseudomonadota</taxon>
        <taxon>Alphaproteobacteria</taxon>
        <taxon>Rhodobacterales</taxon>
        <taxon>Roseobacteraceae</taxon>
        <taxon>Sulfitobacter</taxon>
    </lineage>
</organism>
<dbReference type="Proteomes" id="UP000683291">
    <property type="component" value="Chromosome 1"/>
</dbReference>
<name>A0A975PM87_9RHOB</name>